<name>A0AA47I4Z7_9CLOT</name>
<dbReference type="EMBL" id="CP086239">
    <property type="protein sequence ID" value="WAG59123.1"/>
    <property type="molecule type" value="Genomic_DNA"/>
</dbReference>
<keyword evidence="1" id="KW-1133">Transmembrane helix</keyword>
<proteinExistence type="predicted"/>
<protein>
    <submittedName>
        <fullName evidence="2">Uncharacterized protein</fullName>
    </submittedName>
</protein>
<keyword evidence="1" id="KW-0812">Transmembrane</keyword>
<evidence type="ECO:0000313" key="2">
    <source>
        <dbReference type="EMBL" id="WAG59123.1"/>
    </source>
</evidence>
<evidence type="ECO:0000313" key="3">
    <source>
        <dbReference type="Proteomes" id="UP001164733"/>
    </source>
</evidence>
<dbReference type="AlphaFoldDB" id="A0AA47I4Z7"/>
<organism evidence="2 3">
    <name type="scientific">Clostridium estertheticum</name>
    <dbReference type="NCBI Taxonomy" id="238834"/>
    <lineage>
        <taxon>Bacteria</taxon>
        <taxon>Bacillati</taxon>
        <taxon>Bacillota</taxon>
        <taxon>Clostridia</taxon>
        <taxon>Eubacteriales</taxon>
        <taxon>Clostridiaceae</taxon>
        <taxon>Clostridium</taxon>
    </lineage>
</organism>
<dbReference type="RefSeq" id="WP_216123819.1">
    <property type="nucleotide sequence ID" value="NZ_CP086239.1"/>
</dbReference>
<sequence length="129" mass="14807">MNYIYGFIIVVFVCIVLLKHKKHDNKMIKMEYTILMTDTFVRSDAQFLRPIYTMASNENGNRSEAVFCKVLDGDGELDIKNAQDEMISIIKCAIKDKSFIEGLIHIENISEGEKIAVDNIEKEINIMVK</sequence>
<gene>
    <name evidence="2" type="ORF">LL038_15940</name>
</gene>
<keyword evidence="1" id="KW-0472">Membrane</keyword>
<evidence type="ECO:0000256" key="1">
    <source>
        <dbReference type="SAM" id="Phobius"/>
    </source>
</evidence>
<feature type="transmembrane region" description="Helical" evidence="1">
    <location>
        <begin position="6"/>
        <end position="21"/>
    </location>
</feature>
<accession>A0AA47I4Z7</accession>
<dbReference type="Proteomes" id="UP001164733">
    <property type="component" value="Chromosome"/>
</dbReference>
<reference evidence="2" key="1">
    <citation type="submission" date="2021-11" db="EMBL/GenBank/DDBJ databases">
        <title>Clostridia strains as spoilage organisms.</title>
        <authorList>
            <person name="Wambui J."/>
            <person name="Stevens M.J.A."/>
            <person name="Stephan R."/>
        </authorList>
    </citation>
    <scope>NUCLEOTIDE SEQUENCE</scope>
    <source>
        <strain evidence="2">CF009</strain>
    </source>
</reference>